<dbReference type="EMBL" id="JAUEPU010000162">
    <property type="protein sequence ID" value="KAK0474724.1"/>
    <property type="molecule type" value="Genomic_DNA"/>
</dbReference>
<comment type="caution">
    <text evidence="2">The sequence shown here is derived from an EMBL/GenBank/DDBJ whole genome shotgun (WGS) entry which is preliminary data.</text>
</comment>
<accession>A0AA39P040</accession>
<proteinExistence type="predicted"/>
<evidence type="ECO:0000256" key="1">
    <source>
        <dbReference type="SAM" id="Phobius"/>
    </source>
</evidence>
<dbReference type="AlphaFoldDB" id="A0AA39P040"/>
<feature type="transmembrane region" description="Helical" evidence="1">
    <location>
        <begin position="30"/>
        <end position="52"/>
    </location>
</feature>
<evidence type="ECO:0000313" key="2">
    <source>
        <dbReference type="EMBL" id="KAK0474724.1"/>
    </source>
</evidence>
<keyword evidence="1" id="KW-0812">Transmembrane</keyword>
<reference evidence="2" key="1">
    <citation type="submission" date="2023-06" db="EMBL/GenBank/DDBJ databases">
        <authorList>
            <consortium name="Lawrence Berkeley National Laboratory"/>
            <person name="Ahrendt S."/>
            <person name="Sahu N."/>
            <person name="Indic B."/>
            <person name="Wong-Bajracharya J."/>
            <person name="Merenyi Z."/>
            <person name="Ke H.-M."/>
            <person name="Monk M."/>
            <person name="Kocsube S."/>
            <person name="Drula E."/>
            <person name="Lipzen A."/>
            <person name="Balint B."/>
            <person name="Henrissat B."/>
            <person name="Andreopoulos B."/>
            <person name="Martin F.M."/>
            <person name="Harder C.B."/>
            <person name="Rigling D."/>
            <person name="Ford K.L."/>
            <person name="Foster G.D."/>
            <person name="Pangilinan J."/>
            <person name="Papanicolaou A."/>
            <person name="Barry K."/>
            <person name="LaButti K."/>
            <person name="Viragh M."/>
            <person name="Koriabine M."/>
            <person name="Yan M."/>
            <person name="Riley R."/>
            <person name="Champramary S."/>
            <person name="Plett K.L."/>
            <person name="Tsai I.J."/>
            <person name="Slot J."/>
            <person name="Sipos G."/>
            <person name="Plett J."/>
            <person name="Nagy L.G."/>
            <person name="Grigoriev I.V."/>
        </authorList>
    </citation>
    <scope>NUCLEOTIDE SEQUENCE</scope>
    <source>
        <strain evidence="2">HWK02</strain>
    </source>
</reference>
<organism evidence="2 3">
    <name type="scientific">Armillaria luteobubalina</name>
    <dbReference type="NCBI Taxonomy" id="153913"/>
    <lineage>
        <taxon>Eukaryota</taxon>
        <taxon>Fungi</taxon>
        <taxon>Dikarya</taxon>
        <taxon>Basidiomycota</taxon>
        <taxon>Agaricomycotina</taxon>
        <taxon>Agaricomycetes</taxon>
        <taxon>Agaricomycetidae</taxon>
        <taxon>Agaricales</taxon>
        <taxon>Marasmiineae</taxon>
        <taxon>Physalacriaceae</taxon>
        <taxon>Armillaria</taxon>
    </lineage>
</organism>
<gene>
    <name evidence="2" type="ORF">EDD18DRAFT_1367485</name>
</gene>
<name>A0AA39P040_9AGAR</name>
<sequence length="59" mass="6681">MSTQADIPSNLTNNKKNFIFQYLHAYFNSILLEALLYGIYTGIITIASWNICRPGISLL</sequence>
<keyword evidence="1" id="KW-0472">Membrane</keyword>
<protein>
    <submittedName>
        <fullName evidence="2">Uncharacterized protein</fullName>
    </submittedName>
</protein>
<dbReference type="Proteomes" id="UP001175228">
    <property type="component" value="Unassembled WGS sequence"/>
</dbReference>
<evidence type="ECO:0000313" key="3">
    <source>
        <dbReference type="Proteomes" id="UP001175228"/>
    </source>
</evidence>
<keyword evidence="3" id="KW-1185">Reference proteome</keyword>
<keyword evidence="1" id="KW-1133">Transmembrane helix</keyword>